<accession>W1NIX9</accession>
<dbReference type="HOGENOM" id="CLU_140603_0_0_1"/>
<dbReference type="PANTHER" id="PTHR31541:SF60">
    <property type="entry name" value="TF-B3 DOMAIN-CONTAINING PROTEIN"/>
    <property type="match status" value="1"/>
</dbReference>
<evidence type="ECO:0000256" key="3">
    <source>
        <dbReference type="ARBA" id="ARBA00023125"/>
    </source>
</evidence>
<reference evidence="7" key="1">
    <citation type="journal article" date="2013" name="Science">
        <title>The Amborella genome and the evolution of flowering plants.</title>
        <authorList>
            <consortium name="Amborella Genome Project"/>
        </authorList>
    </citation>
    <scope>NUCLEOTIDE SEQUENCE [LARGE SCALE GENOMIC DNA]</scope>
</reference>
<keyword evidence="7" id="KW-1185">Reference proteome</keyword>
<sequence>MGILISTEDMYNLMLLTQCAYDASLPGGWLNTLLPLGATRFSKVCIKTLTLSDTDQCLKMLALPKDNVETLIFPILNVEERKRVGEKGRNGGLQLSAYDEGGRIWNLIFKYWDTSKTYVLIEDWKTMVDTNGWEVEVDTLSLWSFRFGCNDKLCFAFCCDGKRKCL</sequence>
<dbReference type="Gramene" id="ERM95712">
    <property type="protein sequence ID" value="ERM95712"/>
    <property type="gene ID" value="AMTR_s00023p00230620"/>
</dbReference>
<gene>
    <name evidence="6" type="ORF">AMTR_s00023p00230620</name>
</gene>
<dbReference type="InterPro" id="IPR015300">
    <property type="entry name" value="DNA-bd_pseudobarrel_sf"/>
</dbReference>
<evidence type="ECO:0000256" key="1">
    <source>
        <dbReference type="ARBA" id="ARBA00004123"/>
    </source>
</evidence>
<keyword evidence="3" id="KW-0238">DNA-binding</keyword>
<comment type="subcellular location">
    <subcellularLocation>
        <location evidence="1">Nucleus</location>
    </subcellularLocation>
</comment>
<keyword evidence="4" id="KW-0804">Transcription</keyword>
<dbReference type="InterPro" id="IPR003340">
    <property type="entry name" value="B3_DNA-bd"/>
</dbReference>
<dbReference type="Gene3D" id="2.40.330.10">
    <property type="entry name" value="DNA-binding pseudobarrel domain"/>
    <property type="match status" value="1"/>
</dbReference>
<dbReference type="SUPFAM" id="SSF101936">
    <property type="entry name" value="DNA-binding pseudobarrel domain"/>
    <property type="match status" value="1"/>
</dbReference>
<evidence type="ECO:0000256" key="4">
    <source>
        <dbReference type="ARBA" id="ARBA00023163"/>
    </source>
</evidence>
<dbReference type="AlphaFoldDB" id="W1NIX9"/>
<evidence type="ECO:0000256" key="2">
    <source>
        <dbReference type="ARBA" id="ARBA00023015"/>
    </source>
</evidence>
<dbReference type="Proteomes" id="UP000017836">
    <property type="component" value="Unassembled WGS sequence"/>
</dbReference>
<dbReference type="EMBL" id="KI397474">
    <property type="protein sequence ID" value="ERM95712.1"/>
    <property type="molecule type" value="Genomic_DNA"/>
</dbReference>
<dbReference type="OMA" id="RIWNLIF"/>
<organism evidence="6 7">
    <name type="scientific">Amborella trichopoda</name>
    <dbReference type="NCBI Taxonomy" id="13333"/>
    <lineage>
        <taxon>Eukaryota</taxon>
        <taxon>Viridiplantae</taxon>
        <taxon>Streptophyta</taxon>
        <taxon>Embryophyta</taxon>
        <taxon>Tracheophyta</taxon>
        <taxon>Spermatophyta</taxon>
        <taxon>Magnoliopsida</taxon>
        <taxon>Amborellales</taxon>
        <taxon>Amborellaceae</taxon>
        <taxon>Amborella</taxon>
    </lineage>
</organism>
<keyword evidence="5" id="KW-0539">Nucleus</keyword>
<evidence type="ECO:0008006" key="8">
    <source>
        <dbReference type="Google" id="ProtNLM"/>
    </source>
</evidence>
<protein>
    <recommendedName>
        <fullName evidence="8">TF-B3 domain-containing protein</fullName>
    </recommendedName>
</protein>
<name>W1NIX9_AMBTC</name>
<evidence type="ECO:0000313" key="7">
    <source>
        <dbReference type="Proteomes" id="UP000017836"/>
    </source>
</evidence>
<dbReference type="eggNOG" id="ENOG502S91R">
    <property type="taxonomic scope" value="Eukaryota"/>
</dbReference>
<proteinExistence type="predicted"/>
<dbReference type="GO" id="GO:0005634">
    <property type="term" value="C:nucleus"/>
    <property type="evidence" value="ECO:0007669"/>
    <property type="project" value="UniProtKB-SubCell"/>
</dbReference>
<evidence type="ECO:0000313" key="6">
    <source>
        <dbReference type="EMBL" id="ERM95712.1"/>
    </source>
</evidence>
<evidence type="ECO:0000256" key="5">
    <source>
        <dbReference type="ARBA" id="ARBA00023242"/>
    </source>
</evidence>
<dbReference type="CDD" id="cd10017">
    <property type="entry name" value="B3_DNA"/>
    <property type="match status" value="1"/>
</dbReference>
<dbReference type="InterPro" id="IPR005508">
    <property type="entry name" value="At2g31720-like"/>
</dbReference>
<dbReference type="PANTHER" id="PTHR31541">
    <property type="entry name" value="B3 DOMAIN PLANT PROTEIN-RELATED"/>
    <property type="match status" value="1"/>
</dbReference>
<keyword evidence="2" id="KW-0805">Transcription regulation</keyword>
<dbReference type="GO" id="GO:0003677">
    <property type="term" value="F:DNA binding"/>
    <property type="evidence" value="ECO:0007669"/>
    <property type="project" value="UniProtKB-KW"/>
</dbReference>